<dbReference type="OrthoDB" id="1103324at2759"/>
<dbReference type="PRINTS" id="PR00463">
    <property type="entry name" value="EP450I"/>
</dbReference>
<dbReference type="PRINTS" id="PR00385">
    <property type="entry name" value="P450"/>
</dbReference>
<name>K2RZ38_MACPH</name>
<keyword evidence="4 5" id="KW-0408">Iron</keyword>
<dbReference type="PANTHER" id="PTHR46300:SF11">
    <property type="entry name" value="OXIDOREDUCTASE, PUTATIVE-RELATED"/>
    <property type="match status" value="1"/>
</dbReference>
<dbReference type="SUPFAM" id="SSF48264">
    <property type="entry name" value="Cytochrome P450"/>
    <property type="match status" value="1"/>
</dbReference>
<dbReference type="VEuPathDB" id="FungiDB:MPH_13232"/>
<dbReference type="STRING" id="1126212.K2RZ38"/>
<dbReference type="InterPro" id="IPR001128">
    <property type="entry name" value="Cyt_P450"/>
</dbReference>
<dbReference type="AlphaFoldDB" id="K2RZ38"/>
<dbReference type="CDD" id="cd11065">
    <property type="entry name" value="CYP64-like"/>
    <property type="match status" value="1"/>
</dbReference>
<dbReference type="GO" id="GO:0004497">
    <property type="term" value="F:monooxygenase activity"/>
    <property type="evidence" value="ECO:0007669"/>
    <property type="project" value="InterPro"/>
</dbReference>
<gene>
    <name evidence="6" type="ORF">MPH_13232</name>
</gene>
<dbReference type="Proteomes" id="UP000007129">
    <property type="component" value="Unassembled WGS sequence"/>
</dbReference>
<dbReference type="EMBL" id="AHHD01000570">
    <property type="protein sequence ID" value="EKG09710.1"/>
    <property type="molecule type" value="Genomic_DNA"/>
</dbReference>
<dbReference type="InParanoid" id="K2RZ38"/>
<organism evidence="6 7">
    <name type="scientific">Macrophomina phaseolina (strain MS6)</name>
    <name type="common">Charcoal rot fungus</name>
    <dbReference type="NCBI Taxonomy" id="1126212"/>
    <lineage>
        <taxon>Eukaryota</taxon>
        <taxon>Fungi</taxon>
        <taxon>Dikarya</taxon>
        <taxon>Ascomycota</taxon>
        <taxon>Pezizomycotina</taxon>
        <taxon>Dothideomycetes</taxon>
        <taxon>Dothideomycetes incertae sedis</taxon>
        <taxon>Botryosphaeriales</taxon>
        <taxon>Botryosphaeriaceae</taxon>
        <taxon>Macrophomina</taxon>
    </lineage>
</organism>
<proteinExistence type="inferred from homology"/>
<feature type="binding site" description="axial binding residue" evidence="5">
    <location>
        <position position="445"/>
    </location>
    <ligand>
        <name>heme</name>
        <dbReference type="ChEBI" id="CHEBI:30413"/>
    </ligand>
    <ligandPart>
        <name>Fe</name>
        <dbReference type="ChEBI" id="CHEBI:18248"/>
    </ligandPart>
</feature>
<dbReference type="GO" id="GO:0016705">
    <property type="term" value="F:oxidoreductase activity, acting on paired donors, with incorporation or reduction of molecular oxygen"/>
    <property type="evidence" value="ECO:0007669"/>
    <property type="project" value="InterPro"/>
</dbReference>
<dbReference type="GO" id="GO:0020037">
    <property type="term" value="F:heme binding"/>
    <property type="evidence" value="ECO:0007669"/>
    <property type="project" value="InterPro"/>
</dbReference>
<evidence type="ECO:0000256" key="2">
    <source>
        <dbReference type="ARBA" id="ARBA00022723"/>
    </source>
</evidence>
<dbReference type="Gene3D" id="1.10.630.10">
    <property type="entry name" value="Cytochrome P450"/>
    <property type="match status" value="1"/>
</dbReference>
<comment type="cofactor">
    <cofactor evidence="5">
        <name>heme</name>
        <dbReference type="ChEBI" id="CHEBI:30413"/>
    </cofactor>
</comment>
<dbReference type="InterPro" id="IPR050364">
    <property type="entry name" value="Cytochrome_P450_fung"/>
</dbReference>
<dbReference type="PANTHER" id="PTHR46300">
    <property type="entry name" value="P450, PUTATIVE (EUROFUNG)-RELATED-RELATED"/>
    <property type="match status" value="1"/>
</dbReference>
<evidence type="ECO:0000256" key="5">
    <source>
        <dbReference type="PIRSR" id="PIRSR602401-1"/>
    </source>
</evidence>
<accession>K2RZ38</accession>
<dbReference type="Pfam" id="PF00067">
    <property type="entry name" value="p450"/>
    <property type="match status" value="1"/>
</dbReference>
<dbReference type="InterPro" id="IPR036396">
    <property type="entry name" value="Cyt_P450_sf"/>
</dbReference>
<protein>
    <submittedName>
        <fullName evidence="6">Cytochrome P450</fullName>
    </submittedName>
</protein>
<comment type="caution">
    <text evidence="6">The sequence shown here is derived from an EMBL/GenBank/DDBJ whole genome shotgun (WGS) entry which is preliminary data.</text>
</comment>
<evidence type="ECO:0000256" key="4">
    <source>
        <dbReference type="ARBA" id="ARBA00023004"/>
    </source>
</evidence>
<evidence type="ECO:0000256" key="1">
    <source>
        <dbReference type="ARBA" id="ARBA00010617"/>
    </source>
</evidence>
<dbReference type="GO" id="GO:0005506">
    <property type="term" value="F:iron ion binding"/>
    <property type="evidence" value="ECO:0007669"/>
    <property type="project" value="InterPro"/>
</dbReference>
<reference evidence="6 7" key="1">
    <citation type="journal article" date="2012" name="BMC Genomics">
        <title>Tools to kill: Genome of one of the most destructive plant pathogenic fungi Macrophomina phaseolina.</title>
        <authorList>
            <person name="Islam M.S."/>
            <person name="Haque M.S."/>
            <person name="Islam M.M."/>
            <person name="Emdad E.M."/>
            <person name="Halim A."/>
            <person name="Hossen Q.M.M."/>
            <person name="Hossain M.Z."/>
            <person name="Ahmed B."/>
            <person name="Rahim S."/>
            <person name="Rahman M.S."/>
            <person name="Alam M.M."/>
            <person name="Hou S."/>
            <person name="Wan X."/>
            <person name="Saito J.A."/>
            <person name="Alam M."/>
        </authorList>
    </citation>
    <scope>NUCLEOTIDE SEQUENCE [LARGE SCALE GENOMIC DNA]</scope>
    <source>
        <strain evidence="6 7">MS6</strain>
    </source>
</reference>
<keyword evidence="2 5" id="KW-0479">Metal-binding</keyword>
<evidence type="ECO:0000256" key="3">
    <source>
        <dbReference type="ARBA" id="ARBA00023002"/>
    </source>
</evidence>
<evidence type="ECO:0000313" key="7">
    <source>
        <dbReference type="Proteomes" id="UP000007129"/>
    </source>
</evidence>
<sequence length="541" mass="61581">MALVSLLLFPTVGFLLYYVWSQRRPKPPKGLRAVPGPGGKLPIIGHAHLLKPEGSQRQFMRWAQEYGEVFSLQLGWDNWIFLNSPAAVKEIMDRQSASTSGRQPMPVGADIISGGMRFLLMTYSPRWRRLRSIVHKLLTPKASDTFKPSQEFEGKQLLFDIMKKPEDTYNHCRRYTTSVVMTSTYGRRIPKFDCEDTREIYGLMKDFQDNMPPTNAFLPDLVPPLAKLPIWMQWWRKPALAMQRRQTAIWTKYWNSLLKQIEEKKAPECFVKHFIETDYQKQDIGELQAAWVAGSMIEAGSETTSATVNTCIKYLAAHPEVQERANSELTAVVGDSRSPTFEDEAALKYIRAITKEVLRIRPITNIGTPHYTTEPVRFKDFWIPANTVVTINQYAIHYDPARYKDPEAFRPERYLGHPHKAGVYAAAADPYERDHFSFGAGRRICSGMHLAENSLFITLAKILWAYEIKPRTGPDGKPEVLDLSDSGFEPGVNTLSKPFVVDFKPRNAAREAVVVKEWETALNEGYMLGDRKVNADGMVVG</sequence>
<keyword evidence="3" id="KW-0560">Oxidoreductase</keyword>
<evidence type="ECO:0000313" key="6">
    <source>
        <dbReference type="EMBL" id="EKG09710.1"/>
    </source>
</evidence>
<keyword evidence="5" id="KW-0349">Heme</keyword>
<dbReference type="eggNOG" id="KOG0156">
    <property type="taxonomic scope" value="Eukaryota"/>
</dbReference>
<dbReference type="HOGENOM" id="CLU_001570_2_1_1"/>
<comment type="similarity">
    <text evidence="1">Belongs to the cytochrome P450 family.</text>
</comment>
<dbReference type="InterPro" id="IPR002401">
    <property type="entry name" value="Cyt_P450_E_grp-I"/>
</dbReference>